<dbReference type="InterPro" id="IPR052619">
    <property type="entry name" value="Phage_lysozyme-like"/>
</dbReference>
<dbReference type="GO" id="GO:0031640">
    <property type="term" value="P:killing of cells of another organism"/>
    <property type="evidence" value="ECO:0007669"/>
    <property type="project" value="UniProtKB-KW"/>
</dbReference>
<organism evidence="4 5">
    <name type="scientific">Pseudoalteromonas ulvae</name>
    <dbReference type="NCBI Taxonomy" id="107327"/>
    <lineage>
        <taxon>Bacteria</taxon>
        <taxon>Pseudomonadati</taxon>
        <taxon>Pseudomonadota</taxon>
        <taxon>Gammaproteobacteria</taxon>
        <taxon>Alteromonadales</taxon>
        <taxon>Pseudoalteromonadaceae</taxon>
        <taxon>Pseudoalteromonas</taxon>
    </lineage>
</organism>
<dbReference type="GO" id="GO:0042742">
    <property type="term" value="P:defense response to bacterium"/>
    <property type="evidence" value="ECO:0007669"/>
    <property type="project" value="UniProtKB-KW"/>
</dbReference>
<dbReference type="Proteomes" id="UP000194841">
    <property type="component" value="Unassembled WGS sequence"/>
</dbReference>
<evidence type="ECO:0000313" key="4">
    <source>
        <dbReference type="EMBL" id="OUL56274.1"/>
    </source>
</evidence>
<dbReference type="AlphaFoldDB" id="A0A2C9ZZT0"/>
<evidence type="ECO:0000313" key="5">
    <source>
        <dbReference type="Proteomes" id="UP000194841"/>
    </source>
</evidence>
<comment type="catalytic activity">
    <reaction evidence="3">
        <text>Hydrolysis of (1-&gt;4)-beta-linkages between N-acetylmuramic acid and N-acetyl-D-glucosamine residues in a peptidoglycan and between N-acetyl-D-glucosamine residues in chitodextrins.</text>
        <dbReference type="EC" id="3.2.1.17"/>
    </reaction>
</comment>
<comment type="similarity">
    <text evidence="3">Belongs to the glycosyl hydrolase 24 family.</text>
</comment>
<dbReference type="EMBL" id="MWPV01000007">
    <property type="protein sequence ID" value="OUL56274.1"/>
    <property type="molecule type" value="Genomic_DNA"/>
</dbReference>
<keyword evidence="1 3" id="KW-0929">Antimicrobial</keyword>
<dbReference type="Gene3D" id="1.10.530.40">
    <property type="match status" value="1"/>
</dbReference>
<proteinExistence type="inferred from homology"/>
<dbReference type="OrthoDB" id="1523598at2"/>
<keyword evidence="3" id="KW-0378">Hydrolase</keyword>
<dbReference type="PANTHER" id="PTHR37406:SF1">
    <property type="entry name" value="T4-TYPE LYSOZYME 1-RELATED"/>
    <property type="match status" value="1"/>
</dbReference>
<keyword evidence="3" id="KW-0326">Glycosidase</keyword>
<name>A0A2C9ZZT0_PSEDV</name>
<sequence>MTNNLSISPLRTAISAQIAFLLTHADLKYAFIFFIAFDMPLNSAVRQCVAENLSLFEGKTDHLYLDNQGYPTIGIGHCIANLDVFLQLPMVRIADGQTATKQQKIAEYQNIKQKPQGYKADWYAAFCQLRLPEAAINQIHQQQLNKFHQELRHVFQRSRGYSCDFEQLPSPVQIALFDLVYNVGSTNLQHKWPKLHQAIKQQDWHEAAKQSSRKGIQAARNEHIQSLFLSAGGHTSPKLFAKQTKKASRHRRHHSLLKKTLSYIVNKGLLVLLRKVFR</sequence>
<evidence type="ECO:0000256" key="3">
    <source>
        <dbReference type="RuleBase" id="RU003788"/>
    </source>
</evidence>
<keyword evidence="2 3" id="KW-0081">Bacteriolytic enzyme</keyword>
<dbReference type="GO" id="GO:0016998">
    <property type="term" value="P:cell wall macromolecule catabolic process"/>
    <property type="evidence" value="ECO:0007669"/>
    <property type="project" value="InterPro"/>
</dbReference>
<dbReference type="Pfam" id="PF00959">
    <property type="entry name" value="Phage_lysozyme"/>
    <property type="match status" value="1"/>
</dbReference>
<dbReference type="SUPFAM" id="SSF53955">
    <property type="entry name" value="Lysozyme-like"/>
    <property type="match status" value="1"/>
</dbReference>
<reference evidence="4 5" key="1">
    <citation type="submission" date="2017-02" db="EMBL/GenBank/DDBJ databases">
        <title>Pseudoalteromonas ulvae TC14 Genome.</title>
        <authorList>
            <person name="Molmeret M."/>
        </authorList>
    </citation>
    <scope>NUCLEOTIDE SEQUENCE [LARGE SCALE GENOMIC DNA]</scope>
    <source>
        <strain evidence="4">TC14</strain>
    </source>
</reference>
<dbReference type="GO" id="GO:0003796">
    <property type="term" value="F:lysozyme activity"/>
    <property type="evidence" value="ECO:0007669"/>
    <property type="project" value="UniProtKB-EC"/>
</dbReference>
<dbReference type="PANTHER" id="PTHR37406">
    <property type="entry name" value="T4-TYPE LYSOZYME 1-RELATED"/>
    <property type="match status" value="1"/>
</dbReference>
<evidence type="ECO:0000256" key="2">
    <source>
        <dbReference type="ARBA" id="ARBA00022638"/>
    </source>
</evidence>
<evidence type="ECO:0000256" key="1">
    <source>
        <dbReference type="ARBA" id="ARBA00022529"/>
    </source>
</evidence>
<keyword evidence="5" id="KW-1185">Reference proteome</keyword>
<dbReference type="EC" id="3.2.1.17" evidence="3"/>
<dbReference type="GO" id="GO:0009253">
    <property type="term" value="P:peptidoglycan catabolic process"/>
    <property type="evidence" value="ECO:0007669"/>
    <property type="project" value="InterPro"/>
</dbReference>
<dbReference type="RefSeq" id="WP_086745786.1">
    <property type="nucleotide sequence ID" value="NZ_MWPV01000007.1"/>
</dbReference>
<comment type="caution">
    <text evidence="4">The sequence shown here is derived from an EMBL/GenBank/DDBJ whole genome shotgun (WGS) entry which is preliminary data.</text>
</comment>
<dbReference type="InterPro" id="IPR002196">
    <property type="entry name" value="Glyco_hydro_24"/>
</dbReference>
<protein>
    <recommendedName>
        <fullName evidence="3">Lysozyme</fullName>
        <ecNumber evidence="3">3.2.1.17</ecNumber>
    </recommendedName>
</protein>
<dbReference type="InterPro" id="IPR023346">
    <property type="entry name" value="Lysozyme-like_dom_sf"/>
</dbReference>
<dbReference type="InterPro" id="IPR023347">
    <property type="entry name" value="Lysozyme_dom_sf"/>
</dbReference>
<gene>
    <name evidence="4" type="ORF">B1199_19390</name>
</gene>
<accession>A0A2C9ZZT0</accession>